<gene>
    <name evidence="1" type="ORF">GF339_00050</name>
</gene>
<dbReference type="SUPFAM" id="SSF53756">
    <property type="entry name" value="UDP-Glycosyltransferase/glycogen phosphorylase"/>
    <property type="match status" value="1"/>
</dbReference>
<dbReference type="Proteomes" id="UP000649604">
    <property type="component" value="Unassembled WGS sequence"/>
</dbReference>
<dbReference type="Gene3D" id="3.40.50.2000">
    <property type="entry name" value="Glycogen Phosphorylase B"/>
    <property type="match status" value="1"/>
</dbReference>
<protein>
    <recommendedName>
        <fullName evidence="3">Glycosyltransferase subfamily 4-like N-terminal domain-containing protein</fullName>
    </recommendedName>
</protein>
<reference evidence="1" key="1">
    <citation type="submission" date="2019-11" db="EMBL/GenBank/DDBJ databases">
        <title>Microbial mats filling the niche in hypersaline microbial mats.</title>
        <authorList>
            <person name="Wong H.L."/>
            <person name="Macleod F.I."/>
            <person name="White R.A. III"/>
            <person name="Burns B.P."/>
        </authorList>
    </citation>
    <scope>NUCLEOTIDE SEQUENCE</scope>
    <source>
        <strain evidence="1">Rbin_158</strain>
    </source>
</reference>
<dbReference type="EMBL" id="WJJP01000001">
    <property type="protein sequence ID" value="MBD3322940.1"/>
    <property type="molecule type" value="Genomic_DNA"/>
</dbReference>
<name>A0A9D5JRI8_9BACT</name>
<evidence type="ECO:0000313" key="2">
    <source>
        <dbReference type="Proteomes" id="UP000649604"/>
    </source>
</evidence>
<sequence length="413" mass="48434">MKNRSAQCVTVREASIPKKKILIVAFRVTMGKRVLRQLYALREKYEVYAVGFEPELPIEGVRYFQVIPRFREMPLHKKLMLALLLGCHQFEQVYPKLYDYANVLQELSNTTFDLLLVHDIKPLPFVKKLHQSCEVLIDVHEYFFDSGDNISSPFREPAAYFTNALLRKFDNYLLTRHFLHYTHFFTVGQRIADEYHRKMGKTFHVITSAHDHVEMSPSSIHEETIRIIHHGHASRNRKLEVMIEMMDAVDERFELDLMLTTHLSDNSYVRKLHQMAAERRNVKILPPVKPDEIVTYTNHYDIGLYLLPETNLNWKYALPNKFFEFIQARLCIAIGPSVEMARIVKEYDLGIVAEDFQPKTLANRLNALTSEQIMYHKQQCHRHARKLSSETQMEKLDKMIEGVLTENPYDPPA</sequence>
<dbReference type="AlphaFoldDB" id="A0A9D5JRI8"/>
<evidence type="ECO:0008006" key="3">
    <source>
        <dbReference type="Google" id="ProtNLM"/>
    </source>
</evidence>
<comment type="caution">
    <text evidence="1">The sequence shown here is derived from an EMBL/GenBank/DDBJ whole genome shotgun (WGS) entry which is preliminary data.</text>
</comment>
<accession>A0A9D5JRI8</accession>
<evidence type="ECO:0000313" key="1">
    <source>
        <dbReference type="EMBL" id="MBD3322940.1"/>
    </source>
</evidence>
<proteinExistence type="predicted"/>
<organism evidence="1 2">
    <name type="scientific">candidate division KSB3 bacterium</name>
    <dbReference type="NCBI Taxonomy" id="2044937"/>
    <lineage>
        <taxon>Bacteria</taxon>
        <taxon>candidate division KSB3</taxon>
    </lineage>
</organism>